<feature type="compositionally biased region" description="Low complexity" evidence="3">
    <location>
        <begin position="123"/>
        <end position="148"/>
    </location>
</feature>
<feature type="compositionally biased region" description="Acidic residues" evidence="3">
    <location>
        <begin position="36"/>
        <end position="52"/>
    </location>
</feature>
<dbReference type="Pfam" id="PF00385">
    <property type="entry name" value="Chromo"/>
    <property type="match status" value="1"/>
</dbReference>
<gene>
    <name evidence="5" type="primary">CBX1</name>
    <name evidence="5" type="ORF">BGW38_008668</name>
</gene>
<feature type="compositionally biased region" description="Low complexity" evidence="3">
    <location>
        <begin position="25"/>
        <end position="35"/>
    </location>
</feature>
<dbReference type="InterPro" id="IPR000953">
    <property type="entry name" value="Chromo/chromo_shadow_dom"/>
</dbReference>
<keyword evidence="2" id="KW-0539">Nucleus</keyword>
<dbReference type="SMART" id="SM00298">
    <property type="entry name" value="CHROMO"/>
    <property type="match status" value="1"/>
</dbReference>
<dbReference type="PROSITE" id="PS50013">
    <property type="entry name" value="CHROMO_2"/>
    <property type="match status" value="1"/>
</dbReference>
<name>A0A9P6FXW4_9FUNG</name>
<dbReference type="Gene3D" id="2.40.50.40">
    <property type="match status" value="2"/>
</dbReference>
<dbReference type="Pfam" id="PF01393">
    <property type="entry name" value="Chromo_shadow"/>
    <property type="match status" value="1"/>
</dbReference>
<accession>A0A9P6FXW4</accession>
<evidence type="ECO:0000259" key="4">
    <source>
        <dbReference type="PROSITE" id="PS50013"/>
    </source>
</evidence>
<feature type="compositionally biased region" description="Basic and acidic residues" evidence="3">
    <location>
        <begin position="105"/>
        <end position="119"/>
    </location>
</feature>
<dbReference type="GO" id="GO:0005634">
    <property type="term" value="C:nucleus"/>
    <property type="evidence" value="ECO:0007669"/>
    <property type="project" value="UniProtKB-SubCell"/>
</dbReference>
<sequence length="271" mass="30446">MGKSATSSAVKNEERDAQQTEDMNVVAKTKTTANNAEEEDARDDDEEETDDVFEVERVVGHENRGSGLYYHIKWKGYSNDDNTWEHNKSVFCKDLVAEYWKRYEAEGGKKSDSSGKDPKPQTSKRASSVGSRSNSGGSKRGNASGSKSTQAQEPLLPKVLPMDETVPSTKRASKETDTATAKKQKSGRQREDSDEEMSAPLVSSWTPPKAWTSWEEHVDHVSTVERSNKRMKVHLAWKNGHDTEHPIEDAHTKCPLKLIQFYESHLKFTQA</sequence>
<keyword evidence="6" id="KW-1185">Reference proteome</keyword>
<evidence type="ECO:0000313" key="6">
    <source>
        <dbReference type="Proteomes" id="UP000780801"/>
    </source>
</evidence>
<reference evidence="5" key="1">
    <citation type="journal article" date="2020" name="Fungal Divers.">
        <title>Resolving the Mortierellaceae phylogeny through synthesis of multi-gene phylogenetics and phylogenomics.</title>
        <authorList>
            <person name="Vandepol N."/>
            <person name="Liber J."/>
            <person name="Desiro A."/>
            <person name="Na H."/>
            <person name="Kennedy M."/>
            <person name="Barry K."/>
            <person name="Grigoriev I.V."/>
            <person name="Miller A.N."/>
            <person name="O'Donnell K."/>
            <person name="Stajich J.E."/>
            <person name="Bonito G."/>
        </authorList>
    </citation>
    <scope>NUCLEOTIDE SEQUENCE</scope>
    <source>
        <strain evidence="5">KOD1015</strain>
    </source>
</reference>
<evidence type="ECO:0000256" key="2">
    <source>
        <dbReference type="ARBA" id="ARBA00023242"/>
    </source>
</evidence>
<dbReference type="PANTHER" id="PTHR22812">
    <property type="entry name" value="CHROMOBOX PROTEIN"/>
    <property type="match status" value="1"/>
</dbReference>
<dbReference type="InterPro" id="IPR051219">
    <property type="entry name" value="Heterochromatin_chromo-domain"/>
</dbReference>
<feature type="region of interest" description="Disordered" evidence="3">
    <location>
        <begin position="1"/>
        <end position="52"/>
    </location>
</feature>
<dbReference type="AlphaFoldDB" id="A0A9P6FXW4"/>
<feature type="domain" description="Chromo" evidence="4">
    <location>
        <begin position="53"/>
        <end position="111"/>
    </location>
</feature>
<dbReference type="InterPro" id="IPR016197">
    <property type="entry name" value="Chromo-like_dom_sf"/>
</dbReference>
<dbReference type="InterPro" id="IPR008251">
    <property type="entry name" value="Chromo_shadow_dom"/>
</dbReference>
<comment type="caution">
    <text evidence="5">The sequence shown here is derived from an EMBL/GenBank/DDBJ whole genome shotgun (WGS) entry which is preliminary data.</text>
</comment>
<organism evidence="5 6">
    <name type="scientific">Lunasporangiospora selenospora</name>
    <dbReference type="NCBI Taxonomy" id="979761"/>
    <lineage>
        <taxon>Eukaryota</taxon>
        <taxon>Fungi</taxon>
        <taxon>Fungi incertae sedis</taxon>
        <taxon>Mucoromycota</taxon>
        <taxon>Mortierellomycotina</taxon>
        <taxon>Mortierellomycetes</taxon>
        <taxon>Mortierellales</taxon>
        <taxon>Mortierellaceae</taxon>
        <taxon>Lunasporangiospora</taxon>
    </lineage>
</organism>
<dbReference type="EMBL" id="JAABOA010000603">
    <property type="protein sequence ID" value="KAF9583747.1"/>
    <property type="molecule type" value="Genomic_DNA"/>
</dbReference>
<evidence type="ECO:0000313" key="5">
    <source>
        <dbReference type="EMBL" id="KAF9583747.1"/>
    </source>
</evidence>
<proteinExistence type="predicted"/>
<dbReference type="SUPFAM" id="SSF54160">
    <property type="entry name" value="Chromo domain-like"/>
    <property type="match status" value="2"/>
</dbReference>
<evidence type="ECO:0000256" key="3">
    <source>
        <dbReference type="SAM" id="MobiDB-lite"/>
    </source>
</evidence>
<dbReference type="InterPro" id="IPR023780">
    <property type="entry name" value="Chromo_domain"/>
</dbReference>
<dbReference type="CDD" id="cd00024">
    <property type="entry name" value="CD_CSD"/>
    <property type="match status" value="1"/>
</dbReference>
<comment type="subcellular location">
    <subcellularLocation>
        <location evidence="1">Nucleus</location>
    </subcellularLocation>
</comment>
<protein>
    <submittedName>
        <fullName evidence="5">Chromobox protein 1</fullName>
    </submittedName>
</protein>
<dbReference type="Proteomes" id="UP000780801">
    <property type="component" value="Unassembled WGS sequence"/>
</dbReference>
<feature type="compositionally biased region" description="Polar residues" evidence="3">
    <location>
        <begin position="1"/>
        <end position="10"/>
    </location>
</feature>
<dbReference type="SMART" id="SM00300">
    <property type="entry name" value="ChSh"/>
    <property type="match status" value="1"/>
</dbReference>
<feature type="region of interest" description="Disordered" evidence="3">
    <location>
        <begin position="105"/>
        <end position="207"/>
    </location>
</feature>
<dbReference type="OrthoDB" id="433924at2759"/>
<evidence type="ECO:0000256" key="1">
    <source>
        <dbReference type="ARBA" id="ARBA00004123"/>
    </source>
</evidence>